<organism evidence="1 2">
    <name type="scientific">Scopulibacillus darangshiensis</name>
    <dbReference type="NCBI Taxonomy" id="442528"/>
    <lineage>
        <taxon>Bacteria</taxon>
        <taxon>Bacillati</taxon>
        <taxon>Bacillota</taxon>
        <taxon>Bacilli</taxon>
        <taxon>Bacillales</taxon>
        <taxon>Sporolactobacillaceae</taxon>
        <taxon>Scopulibacillus</taxon>
    </lineage>
</organism>
<comment type="caution">
    <text evidence="1">The sequence shown here is derived from an EMBL/GenBank/DDBJ whole genome shotgun (WGS) entry which is preliminary data.</text>
</comment>
<accession>A0A4V2SMB6</accession>
<reference evidence="1 2" key="1">
    <citation type="submission" date="2019-03" db="EMBL/GenBank/DDBJ databases">
        <title>Genomic Encyclopedia of Type Strains, Phase IV (KMG-IV): sequencing the most valuable type-strain genomes for metagenomic binning, comparative biology and taxonomic classification.</title>
        <authorList>
            <person name="Goeker M."/>
        </authorList>
    </citation>
    <scope>NUCLEOTIDE SEQUENCE [LARGE SCALE GENOMIC DNA]</scope>
    <source>
        <strain evidence="1 2">DSM 19377</strain>
    </source>
</reference>
<proteinExistence type="predicted"/>
<protein>
    <submittedName>
        <fullName evidence="1">YtzH-like protein</fullName>
    </submittedName>
</protein>
<dbReference type="AlphaFoldDB" id="A0A4V2SMB6"/>
<name>A0A4V2SMB6_9BACL</name>
<dbReference type="Pfam" id="PF14165">
    <property type="entry name" value="YtzH"/>
    <property type="match status" value="1"/>
</dbReference>
<evidence type="ECO:0000313" key="1">
    <source>
        <dbReference type="EMBL" id="TCP26656.1"/>
    </source>
</evidence>
<evidence type="ECO:0000313" key="2">
    <source>
        <dbReference type="Proteomes" id="UP000295416"/>
    </source>
</evidence>
<dbReference type="InterPro" id="IPR025547">
    <property type="entry name" value="YtzH"/>
</dbReference>
<gene>
    <name evidence="1" type="ORF">EV207_11989</name>
</gene>
<dbReference type="Proteomes" id="UP000295416">
    <property type="component" value="Unassembled WGS sequence"/>
</dbReference>
<keyword evidence="2" id="KW-1185">Reference proteome</keyword>
<sequence>MAFLVLSHQHQMNLIRDIINSHQSDGTARLAEFEQLYRSANSLITQQQANHQLNQTLQSISSYSEQAMNLNTYDGHLQNNKNNFQGWLDTLQ</sequence>
<dbReference type="EMBL" id="SLXK01000019">
    <property type="protein sequence ID" value="TCP26656.1"/>
    <property type="molecule type" value="Genomic_DNA"/>
</dbReference>